<evidence type="ECO:0008006" key="4">
    <source>
        <dbReference type="Google" id="ProtNLM"/>
    </source>
</evidence>
<keyword evidence="1" id="KW-1133">Transmembrane helix</keyword>
<dbReference type="SUPFAM" id="SSF81901">
    <property type="entry name" value="HCP-like"/>
    <property type="match status" value="1"/>
</dbReference>
<gene>
    <name evidence="2" type="ORF">EJC51_46120</name>
</gene>
<dbReference type="RefSeq" id="WP_126276582.1">
    <property type="nucleotide sequence ID" value="NZ_CP034463.1"/>
</dbReference>
<feature type="transmembrane region" description="Helical" evidence="1">
    <location>
        <begin position="109"/>
        <end position="131"/>
    </location>
</feature>
<dbReference type="KEGG" id="saqu:EJC51_46120"/>
<protein>
    <recommendedName>
        <fullName evidence="4">Sel1 repeat family protein</fullName>
    </recommendedName>
</protein>
<dbReference type="Proteomes" id="UP000280197">
    <property type="component" value="Chromosome"/>
</dbReference>
<organism evidence="2 3">
    <name type="scientific">Streptomyces aquilus</name>
    <dbReference type="NCBI Taxonomy" id="2548456"/>
    <lineage>
        <taxon>Bacteria</taxon>
        <taxon>Bacillati</taxon>
        <taxon>Actinomycetota</taxon>
        <taxon>Actinomycetes</taxon>
        <taxon>Kitasatosporales</taxon>
        <taxon>Streptomycetaceae</taxon>
        <taxon>Streptomyces</taxon>
    </lineage>
</organism>
<keyword evidence="3" id="KW-1185">Reference proteome</keyword>
<reference evidence="2 3" key="1">
    <citation type="submission" date="2018-12" db="EMBL/GenBank/DDBJ databases">
        <authorList>
            <person name="Li K."/>
        </authorList>
    </citation>
    <scope>NUCLEOTIDE SEQUENCE [LARGE SCALE GENOMIC DNA]</scope>
    <source>
        <strain evidence="3">CR22</strain>
    </source>
</reference>
<dbReference type="AlphaFoldDB" id="A0A3S9IEN2"/>
<dbReference type="EMBL" id="CP034463">
    <property type="protein sequence ID" value="AZP22782.1"/>
    <property type="molecule type" value="Genomic_DNA"/>
</dbReference>
<name>A0A3S9IEN2_9ACTN</name>
<keyword evidence="1" id="KW-0812">Transmembrane</keyword>
<evidence type="ECO:0000256" key="1">
    <source>
        <dbReference type="SAM" id="Phobius"/>
    </source>
</evidence>
<sequence length="232" mass="26282">MPAQFEELLAETACRDAFTDEDMVGLRQEITRDVVTELMFGPQQSERDRRRDTKGERAGVTLLSLSCKLLDTAGARGHLASFIDDRTDIQGALHFACLLNLAREQEEAIWWWQFAAGAGNLQAAYFLYLLYLSRGDMRDAEHWMRHFLGPAGDSTAFIPPPSWAHSLPKARLVLFSEAVHRLEVVEAAGIQLHQPDRRFFEQIADQLPPAEVRAPSDLPRRPTGFFPFRFLG</sequence>
<accession>A0A3S9IEN2</accession>
<keyword evidence="1" id="KW-0472">Membrane</keyword>
<evidence type="ECO:0000313" key="2">
    <source>
        <dbReference type="EMBL" id="AZP22782.1"/>
    </source>
</evidence>
<proteinExistence type="predicted"/>
<evidence type="ECO:0000313" key="3">
    <source>
        <dbReference type="Proteomes" id="UP000280197"/>
    </source>
</evidence>